<dbReference type="EMBL" id="AWWV01012426">
    <property type="protein sequence ID" value="OMO67314.1"/>
    <property type="molecule type" value="Genomic_DNA"/>
</dbReference>
<dbReference type="OMA" id="YEVENCC"/>
<evidence type="ECO:0000256" key="1">
    <source>
        <dbReference type="SAM" id="MobiDB-lite"/>
    </source>
</evidence>
<comment type="caution">
    <text evidence="2">The sequence shown here is derived from an EMBL/GenBank/DDBJ whole genome shotgun (WGS) entry which is preliminary data.</text>
</comment>
<feature type="region of interest" description="Disordered" evidence="1">
    <location>
        <begin position="67"/>
        <end position="132"/>
    </location>
</feature>
<sequence>MSGEELISSNILLSELRANIRVSQTSPNFPPALRVNHMVPKPTRIPIKPILFVTSSRHIVTPILPCNEESKDQHNKEEANENGHAAKVKGKEGFLVPVGTDKSGKGDKEDEETKENDRPPEKVDASVVLLVG</sequence>
<proteinExistence type="predicted"/>
<feature type="compositionally biased region" description="Basic and acidic residues" evidence="1">
    <location>
        <begin position="68"/>
        <end position="81"/>
    </location>
</feature>
<accession>A0A1R3HAC5</accession>
<dbReference type="AlphaFoldDB" id="A0A1R3HAC5"/>
<evidence type="ECO:0000313" key="2">
    <source>
        <dbReference type="EMBL" id="OMO67314.1"/>
    </source>
</evidence>
<gene>
    <name evidence="2" type="ORF">CCACVL1_20615</name>
</gene>
<name>A0A1R3HAC5_COCAP</name>
<feature type="compositionally biased region" description="Basic and acidic residues" evidence="1">
    <location>
        <begin position="115"/>
        <end position="124"/>
    </location>
</feature>
<reference evidence="2 3" key="1">
    <citation type="submission" date="2013-09" db="EMBL/GenBank/DDBJ databases">
        <title>Corchorus capsularis genome sequencing.</title>
        <authorList>
            <person name="Alam M."/>
            <person name="Haque M.S."/>
            <person name="Islam M.S."/>
            <person name="Emdad E.M."/>
            <person name="Islam M.M."/>
            <person name="Ahmed B."/>
            <person name="Halim A."/>
            <person name="Hossen Q.M.M."/>
            <person name="Hossain M.Z."/>
            <person name="Ahmed R."/>
            <person name="Khan M.M."/>
            <person name="Islam R."/>
            <person name="Rashid M.M."/>
            <person name="Khan S.A."/>
            <person name="Rahman M.S."/>
            <person name="Alam M."/>
        </authorList>
    </citation>
    <scope>NUCLEOTIDE SEQUENCE [LARGE SCALE GENOMIC DNA]</scope>
    <source>
        <strain evidence="3">cv. CVL-1</strain>
        <tissue evidence="2">Whole seedling</tissue>
    </source>
</reference>
<evidence type="ECO:0000313" key="3">
    <source>
        <dbReference type="Proteomes" id="UP000188268"/>
    </source>
</evidence>
<dbReference type="Gramene" id="OMO67314">
    <property type="protein sequence ID" value="OMO67314"/>
    <property type="gene ID" value="CCACVL1_20615"/>
</dbReference>
<keyword evidence="3" id="KW-1185">Reference proteome</keyword>
<protein>
    <submittedName>
        <fullName evidence="2">Uncharacterized protein</fullName>
    </submittedName>
</protein>
<dbReference type="Proteomes" id="UP000188268">
    <property type="component" value="Unassembled WGS sequence"/>
</dbReference>
<organism evidence="2 3">
    <name type="scientific">Corchorus capsularis</name>
    <name type="common">Jute</name>
    <dbReference type="NCBI Taxonomy" id="210143"/>
    <lineage>
        <taxon>Eukaryota</taxon>
        <taxon>Viridiplantae</taxon>
        <taxon>Streptophyta</taxon>
        <taxon>Embryophyta</taxon>
        <taxon>Tracheophyta</taxon>
        <taxon>Spermatophyta</taxon>
        <taxon>Magnoliopsida</taxon>
        <taxon>eudicotyledons</taxon>
        <taxon>Gunneridae</taxon>
        <taxon>Pentapetalae</taxon>
        <taxon>rosids</taxon>
        <taxon>malvids</taxon>
        <taxon>Malvales</taxon>
        <taxon>Malvaceae</taxon>
        <taxon>Grewioideae</taxon>
        <taxon>Apeibeae</taxon>
        <taxon>Corchorus</taxon>
    </lineage>
</organism>